<evidence type="ECO:0000313" key="2">
    <source>
        <dbReference type="Proteomes" id="UP000786875"/>
    </source>
</evidence>
<accession>A0ABS5T283</accession>
<sequence length="53" mass="5617">MNSRIIYAVVTCVPMMTSLAPQPSETLIISSPADQFLSELDTSAAISIICGDD</sequence>
<dbReference type="Proteomes" id="UP000786875">
    <property type="component" value="Unassembled WGS sequence"/>
</dbReference>
<evidence type="ECO:0000313" key="1">
    <source>
        <dbReference type="EMBL" id="MBT0726469.1"/>
    </source>
</evidence>
<keyword evidence="2" id="KW-1185">Reference proteome</keyword>
<proteinExistence type="predicted"/>
<gene>
    <name evidence="1" type="ORF">HGT73_03570</name>
</gene>
<organism evidence="1 2">
    <name type="scientific">Rosenbergiella australiborealis</name>
    <dbReference type="NCBI Taxonomy" id="1544696"/>
    <lineage>
        <taxon>Bacteria</taxon>
        <taxon>Pseudomonadati</taxon>
        <taxon>Pseudomonadota</taxon>
        <taxon>Gammaproteobacteria</taxon>
        <taxon>Enterobacterales</taxon>
        <taxon>Erwiniaceae</taxon>
        <taxon>Rosenbergiella</taxon>
    </lineage>
</organism>
<comment type="caution">
    <text evidence="1">The sequence shown here is derived from an EMBL/GenBank/DDBJ whole genome shotgun (WGS) entry which is preliminary data.</text>
</comment>
<dbReference type="EMBL" id="JABBFO010000002">
    <property type="protein sequence ID" value="MBT0726469.1"/>
    <property type="molecule type" value="Genomic_DNA"/>
</dbReference>
<dbReference type="RefSeq" id="WP_214212292.1">
    <property type="nucleotide sequence ID" value="NZ_JABBFO010000002.1"/>
</dbReference>
<reference evidence="1 2" key="1">
    <citation type="submission" date="2020-04" db="EMBL/GenBank/DDBJ databases">
        <title>Genome sequencing of Rosenbergiella species.</title>
        <authorList>
            <person name="Alvarez-Perez S."/>
            <person name="Lievens B."/>
        </authorList>
    </citation>
    <scope>NUCLEOTIDE SEQUENCE [LARGE SCALE GENOMIC DNA]</scope>
    <source>
        <strain evidence="1 2">CdVSA20.1</strain>
    </source>
</reference>
<name>A0ABS5T283_9GAMM</name>
<protein>
    <submittedName>
        <fullName evidence="1">Uncharacterized protein</fullName>
    </submittedName>
</protein>